<dbReference type="PANTHER" id="PTHR43441:SF10">
    <property type="entry name" value="ACETYLTRANSFERASE"/>
    <property type="match status" value="1"/>
</dbReference>
<dbReference type="InterPro" id="IPR051908">
    <property type="entry name" value="Ribosomal_N-acetyltransferase"/>
</dbReference>
<dbReference type="InterPro" id="IPR000182">
    <property type="entry name" value="GNAT_dom"/>
</dbReference>
<dbReference type="RefSeq" id="WP_117485392.1">
    <property type="nucleotide sequence ID" value="NZ_QVIG01000001.1"/>
</dbReference>
<dbReference type="GO" id="GO:1990189">
    <property type="term" value="F:protein N-terminal-serine acetyltransferase activity"/>
    <property type="evidence" value="ECO:0007669"/>
    <property type="project" value="TreeGrafter"/>
</dbReference>
<protein>
    <submittedName>
        <fullName evidence="2">N-acetyltransferase</fullName>
    </submittedName>
</protein>
<evidence type="ECO:0000313" key="2">
    <source>
        <dbReference type="EMBL" id="RGD56780.1"/>
    </source>
</evidence>
<sequence length="189" mass="20820">MTHAFPQTVLHTPRLTLRPFTADDTDDTRAACADDLTQHWLPLPRPYTREDAHTWCTRTAHDLRTTGDGIHFAVTERTNGRLAATVGLKKTDWRSRSSEAGYWVAPWARGRGIAAEATRALAHWLLTAQAFERLELKAATANTASRRTALNAGLREEGVLRNAGFTHHGRTDLVLYSLVPADLGSSPAA</sequence>
<feature type="domain" description="N-acetyltransferase" evidence="1">
    <location>
        <begin position="15"/>
        <end position="180"/>
    </location>
</feature>
<evidence type="ECO:0000313" key="3">
    <source>
        <dbReference type="Proteomes" id="UP000263377"/>
    </source>
</evidence>
<dbReference type="PANTHER" id="PTHR43441">
    <property type="entry name" value="RIBOSOMAL-PROTEIN-SERINE ACETYLTRANSFERASE"/>
    <property type="match status" value="1"/>
</dbReference>
<organism evidence="2 3">
    <name type="scientific">Kitasatospora xanthocidica</name>
    <dbReference type="NCBI Taxonomy" id="83382"/>
    <lineage>
        <taxon>Bacteria</taxon>
        <taxon>Bacillati</taxon>
        <taxon>Actinomycetota</taxon>
        <taxon>Actinomycetes</taxon>
        <taxon>Kitasatosporales</taxon>
        <taxon>Streptomycetaceae</taxon>
        <taxon>Kitasatospora</taxon>
    </lineage>
</organism>
<keyword evidence="3" id="KW-1185">Reference proteome</keyword>
<dbReference type="AlphaFoldDB" id="A0A372ZMW7"/>
<dbReference type="GO" id="GO:0005737">
    <property type="term" value="C:cytoplasm"/>
    <property type="evidence" value="ECO:0007669"/>
    <property type="project" value="TreeGrafter"/>
</dbReference>
<reference evidence="2 3" key="1">
    <citation type="submission" date="2018-08" db="EMBL/GenBank/DDBJ databases">
        <title>Diversity &amp; Physiological Properties of Lignin-Decomposing Actinobacteria from Soil.</title>
        <authorList>
            <person name="Roh S.G."/>
            <person name="Kim S.B."/>
        </authorList>
    </citation>
    <scope>NUCLEOTIDE SEQUENCE [LARGE SCALE GENOMIC DNA]</scope>
    <source>
        <strain evidence="2 3">MMS17-GH009</strain>
    </source>
</reference>
<evidence type="ECO:0000259" key="1">
    <source>
        <dbReference type="PROSITE" id="PS51186"/>
    </source>
</evidence>
<accession>A0A372ZMW7</accession>
<dbReference type="Pfam" id="PF13302">
    <property type="entry name" value="Acetyltransf_3"/>
    <property type="match status" value="1"/>
</dbReference>
<keyword evidence="2" id="KW-0808">Transferase</keyword>
<gene>
    <name evidence="2" type="ORF">DR950_02295</name>
</gene>
<proteinExistence type="predicted"/>
<dbReference type="InterPro" id="IPR016181">
    <property type="entry name" value="Acyl_CoA_acyltransferase"/>
</dbReference>
<dbReference type="Gene3D" id="3.40.630.30">
    <property type="match status" value="1"/>
</dbReference>
<dbReference type="GO" id="GO:0008999">
    <property type="term" value="F:protein-N-terminal-alanine acetyltransferase activity"/>
    <property type="evidence" value="ECO:0007669"/>
    <property type="project" value="TreeGrafter"/>
</dbReference>
<dbReference type="PROSITE" id="PS51186">
    <property type="entry name" value="GNAT"/>
    <property type="match status" value="1"/>
</dbReference>
<dbReference type="EMBL" id="QVIG01000001">
    <property type="protein sequence ID" value="RGD56780.1"/>
    <property type="molecule type" value="Genomic_DNA"/>
</dbReference>
<dbReference type="SUPFAM" id="SSF55729">
    <property type="entry name" value="Acyl-CoA N-acyltransferases (Nat)"/>
    <property type="match status" value="1"/>
</dbReference>
<name>A0A372ZMW7_9ACTN</name>
<dbReference type="Proteomes" id="UP000263377">
    <property type="component" value="Unassembled WGS sequence"/>
</dbReference>
<comment type="caution">
    <text evidence="2">The sequence shown here is derived from an EMBL/GenBank/DDBJ whole genome shotgun (WGS) entry which is preliminary data.</text>
</comment>